<reference evidence="2 3" key="1">
    <citation type="journal article" date="2012" name="J. Bacteriol.">
        <title>Draft Genome Sequence of an Ammonia-Oxidizing Archaeon, "Candidatus Nitrosopumilus koreensis" AR1, from Marine Sediment.</title>
        <authorList>
            <person name="Park S.J."/>
            <person name="Kim J.G."/>
            <person name="Jung M.Y."/>
            <person name="Kim S.J."/>
            <person name="Cha I.T."/>
            <person name="Kwon K."/>
            <person name="Lee J.H."/>
            <person name="Rhee S.K."/>
        </authorList>
    </citation>
    <scope>NUCLEOTIDE SEQUENCE [LARGE SCALE GENOMIC DNA]</scope>
    <source>
        <strain evidence="2 3">AR1</strain>
    </source>
</reference>
<dbReference type="RefSeq" id="WP_014962934.1">
    <property type="nucleotide sequence ID" value="NC_018655.1"/>
</dbReference>
<feature type="domain" description="C2H2-type" evidence="1">
    <location>
        <begin position="98"/>
        <end position="122"/>
    </location>
</feature>
<dbReference type="SMART" id="SM00355">
    <property type="entry name" value="ZnF_C2H2"/>
    <property type="match status" value="1"/>
</dbReference>
<keyword evidence="3" id="KW-1185">Reference proteome</keyword>
<dbReference type="GeneID" id="13726095"/>
<evidence type="ECO:0000313" key="2">
    <source>
        <dbReference type="EMBL" id="AFS80546.1"/>
    </source>
</evidence>
<protein>
    <submittedName>
        <fullName evidence="2">Zinc finger C2H2-type domain-containing protein</fullName>
    </submittedName>
</protein>
<dbReference type="Proteomes" id="UP000006101">
    <property type="component" value="Chromosome"/>
</dbReference>
<sequence length="122" mass="13872">MLTIDCRDVLSIKHELVVYVSDQVAAIPTLKNNQFTLSTLDDDEIIDTNTVITAIKEFLDSIGEGRNFAVIGNNEMISITSVSGKTIEREQTQQQEMFSCTHCGFVTRYQVELETHMRIHYL</sequence>
<evidence type="ECO:0000313" key="3">
    <source>
        <dbReference type="Proteomes" id="UP000006101"/>
    </source>
</evidence>
<gene>
    <name evidence="2" type="ORF">NKOR_03260</name>
</gene>
<organism evidence="2 3">
    <name type="scientific">Candidatus Nitrosopumilus koreensis AR1</name>
    <dbReference type="NCBI Taxonomy" id="1229908"/>
    <lineage>
        <taxon>Archaea</taxon>
        <taxon>Nitrososphaerota</taxon>
        <taxon>Nitrososphaeria</taxon>
        <taxon>Nitrosopumilales</taxon>
        <taxon>Nitrosopumilaceae</taxon>
        <taxon>Nitrosopumilus</taxon>
    </lineage>
</organism>
<dbReference type="HOGENOM" id="CLU_2032755_0_0_2"/>
<evidence type="ECO:0000259" key="1">
    <source>
        <dbReference type="PROSITE" id="PS50157"/>
    </source>
</evidence>
<dbReference type="EMBL" id="CP003842">
    <property type="protein sequence ID" value="AFS80546.1"/>
    <property type="molecule type" value="Genomic_DNA"/>
</dbReference>
<dbReference type="KEGG" id="nkr:NKOR_03260"/>
<dbReference type="PATRIC" id="fig|1229908.8.peg.697"/>
<dbReference type="STRING" id="1229908.NKOR_03260"/>
<accession>K0B7W3</accession>
<dbReference type="PROSITE" id="PS50157">
    <property type="entry name" value="ZINC_FINGER_C2H2_2"/>
    <property type="match status" value="1"/>
</dbReference>
<dbReference type="AlphaFoldDB" id="K0B7W3"/>
<dbReference type="InterPro" id="IPR013087">
    <property type="entry name" value="Znf_C2H2_type"/>
</dbReference>
<name>K0B7W3_9ARCH</name>
<proteinExistence type="predicted"/>